<dbReference type="Proteomes" id="UP001218218">
    <property type="component" value="Unassembled WGS sequence"/>
</dbReference>
<name>A0AAD7EB46_9AGAR</name>
<feature type="compositionally biased region" description="Low complexity" evidence="1">
    <location>
        <begin position="167"/>
        <end position="182"/>
    </location>
</feature>
<accession>A0AAD7EB46</accession>
<proteinExistence type="predicted"/>
<evidence type="ECO:0000313" key="3">
    <source>
        <dbReference type="Proteomes" id="UP001218218"/>
    </source>
</evidence>
<feature type="region of interest" description="Disordered" evidence="1">
    <location>
        <begin position="161"/>
        <end position="182"/>
    </location>
</feature>
<evidence type="ECO:0000256" key="1">
    <source>
        <dbReference type="SAM" id="MobiDB-lite"/>
    </source>
</evidence>
<protein>
    <submittedName>
        <fullName evidence="2">Uncharacterized protein</fullName>
    </submittedName>
</protein>
<reference evidence="2" key="1">
    <citation type="submission" date="2023-03" db="EMBL/GenBank/DDBJ databases">
        <title>Massive genome expansion in bonnet fungi (Mycena s.s.) driven by repeated elements and novel gene families across ecological guilds.</title>
        <authorList>
            <consortium name="Lawrence Berkeley National Laboratory"/>
            <person name="Harder C.B."/>
            <person name="Miyauchi S."/>
            <person name="Viragh M."/>
            <person name="Kuo A."/>
            <person name="Thoen E."/>
            <person name="Andreopoulos B."/>
            <person name="Lu D."/>
            <person name="Skrede I."/>
            <person name="Drula E."/>
            <person name="Henrissat B."/>
            <person name="Morin E."/>
            <person name="Kohler A."/>
            <person name="Barry K."/>
            <person name="LaButti K."/>
            <person name="Morin E."/>
            <person name="Salamov A."/>
            <person name="Lipzen A."/>
            <person name="Mereny Z."/>
            <person name="Hegedus B."/>
            <person name="Baldrian P."/>
            <person name="Stursova M."/>
            <person name="Weitz H."/>
            <person name="Taylor A."/>
            <person name="Grigoriev I.V."/>
            <person name="Nagy L.G."/>
            <person name="Martin F."/>
            <person name="Kauserud H."/>
        </authorList>
    </citation>
    <scope>NUCLEOTIDE SEQUENCE</scope>
    <source>
        <strain evidence="2">CBHHK002</strain>
    </source>
</reference>
<organism evidence="2 3">
    <name type="scientific">Mycena albidolilacea</name>
    <dbReference type="NCBI Taxonomy" id="1033008"/>
    <lineage>
        <taxon>Eukaryota</taxon>
        <taxon>Fungi</taxon>
        <taxon>Dikarya</taxon>
        <taxon>Basidiomycota</taxon>
        <taxon>Agaricomycotina</taxon>
        <taxon>Agaricomycetes</taxon>
        <taxon>Agaricomycetidae</taxon>
        <taxon>Agaricales</taxon>
        <taxon>Marasmiineae</taxon>
        <taxon>Mycenaceae</taxon>
        <taxon>Mycena</taxon>
    </lineage>
</organism>
<keyword evidence="3" id="KW-1185">Reference proteome</keyword>
<comment type="caution">
    <text evidence="2">The sequence shown here is derived from an EMBL/GenBank/DDBJ whole genome shotgun (WGS) entry which is preliminary data.</text>
</comment>
<sequence>MANLPLCRTANLPLRQRTRCIRPSAHAVHHLNPVLTANVDIPLSSLTRRGEPVRTPIPPSNACTVPITAPPPPFRPRSLCLPCTALCATHARHPHLPAAGRYPDKRHPTPVLSLARALNNAMLLRRSARSGRRPRCPHVYRGGIRGGERSVATSVRWPLAAQPPSPAHAHPPLQPYALAPSPSTAPSAAHDCYLANDGFRARGSIGIAGAGVRGGLTNRWGFPSFPCIFPFLLCSYLEIS</sequence>
<dbReference type="EMBL" id="JARIHO010000088">
    <property type="protein sequence ID" value="KAJ7307642.1"/>
    <property type="molecule type" value="Genomic_DNA"/>
</dbReference>
<evidence type="ECO:0000313" key="2">
    <source>
        <dbReference type="EMBL" id="KAJ7307642.1"/>
    </source>
</evidence>
<dbReference type="AlphaFoldDB" id="A0AAD7EB46"/>
<gene>
    <name evidence="2" type="ORF">DFH08DRAFT_492905</name>
</gene>